<sequence>MMAPIVINGVVCERMIGQLNRRWLLRLPVIAHRIKVIRHLVPSSSVTSLEERGNNLTFSCYDTEASQIASVLKEENPSHRSLIE</sequence>
<name>A0A8X6U698_NEPPI</name>
<keyword evidence="2" id="KW-1185">Reference proteome</keyword>
<accession>A0A8X6U698</accession>
<organism evidence="1 2">
    <name type="scientific">Nephila pilipes</name>
    <name type="common">Giant wood spider</name>
    <name type="synonym">Nephila maculata</name>
    <dbReference type="NCBI Taxonomy" id="299642"/>
    <lineage>
        <taxon>Eukaryota</taxon>
        <taxon>Metazoa</taxon>
        <taxon>Ecdysozoa</taxon>
        <taxon>Arthropoda</taxon>
        <taxon>Chelicerata</taxon>
        <taxon>Arachnida</taxon>
        <taxon>Araneae</taxon>
        <taxon>Araneomorphae</taxon>
        <taxon>Entelegynae</taxon>
        <taxon>Araneoidea</taxon>
        <taxon>Nephilidae</taxon>
        <taxon>Nephila</taxon>
    </lineage>
</organism>
<comment type="caution">
    <text evidence="1">The sequence shown here is derived from an EMBL/GenBank/DDBJ whole genome shotgun (WGS) entry which is preliminary data.</text>
</comment>
<dbReference type="Proteomes" id="UP000887013">
    <property type="component" value="Unassembled WGS sequence"/>
</dbReference>
<protein>
    <submittedName>
        <fullName evidence="1">Uncharacterized protein</fullName>
    </submittedName>
</protein>
<evidence type="ECO:0000313" key="1">
    <source>
        <dbReference type="EMBL" id="GFT85487.1"/>
    </source>
</evidence>
<proteinExistence type="predicted"/>
<reference evidence="1" key="1">
    <citation type="submission" date="2020-08" db="EMBL/GenBank/DDBJ databases">
        <title>Multicomponent nature underlies the extraordinary mechanical properties of spider dragline silk.</title>
        <authorList>
            <person name="Kono N."/>
            <person name="Nakamura H."/>
            <person name="Mori M."/>
            <person name="Yoshida Y."/>
            <person name="Ohtoshi R."/>
            <person name="Malay A.D."/>
            <person name="Moran D.A.P."/>
            <person name="Tomita M."/>
            <person name="Numata K."/>
            <person name="Arakawa K."/>
        </authorList>
    </citation>
    <scope>NUCLEOTIDE SEQUENCE</scope>
</reference>
<evidence type="ECO:0000313" key="2">
    <source>
        <dbReference type="Proteomes" id="UP000887013"/>
    </source>
</evidence>
<gene>
    <name evidence="1" type="ORF">NPIL_478011</name>
</gene>
<dbReference type="EMBL" id="BMAW01023919">
    <property type="protein sequence ID" value="GFT85487.1"/>
    <property type="molecule type" value="Genomic_DNA"/>
</dbReference>
<dbReference type="AlphaFoldDB" id="A0A8X6U698"/>